<feature type="repeat" description="TPR" evidence="3">
    <location>
        <begin position="235"/>
        <end position="268"/>
    </location>
</feature>
<reference evidence="5 6" key="1">
    <citation type="submission" date="2023-06" db="EMBL/GenBank/DDBJ databases">
        <title>Five Gram-positive bacteria isolated from mangrove sediments in Shenzhen, Guangdong, China.</title>
        <authorList>
            <person name="Yu S."/>
            <person name="Zheng W."/>
            <person name="Huang Y."/>
        </authorList>
    </citation>
    <scope>NUCLEOTIDE SEQUENCE [LARGE SCALE GENOMIC DNA]</scope>
    <source>
        <strain evidence="5 6">SaN35-3</strain>
    </source>
</reference>
<proteinExistence type="predicted"/>
<dbReference type="RefSeq" id="WP_226538538.1">
    <property type="nucleotide sequence ID" value="NZ_CP129013.1"/>
</dbReference>
<feature type="repeat" description="TPR" evidence="3">
    <location>
        <begin position="371"/>
        <end position="404"/>
    </location>
</feature>
<dbReference type="PROSITE" id="PS50005">
    <property type="entry name" value="TPR"/>
    <property type="match status" value="4"/>
</dbReference>
<dbReference type="InterPro" id="IPR019734">
    <property type="entry name" value="TPR_rpt"/>
</dbReference>
<organism evidence="5 6">
    <name type="scientific">Bacillus carboniphilus</name>
    <dbReference type="NCBI Taxonomy" id="86663"/>
    <lineage>
        <taxon>Bacteria</taxon>
        <taxon>Bacillati</taxon>
        <taxon>Bacillota</taxon>
        <taxon>Bacilli</taxon>
        <taxon>Bacillales</taxon>
        <taxon>Bacillaceae</taxon>
        <taxon>Bacillus</taxon>
    </lineage>
</organism>
<evidence type="ECO:0000256" key="1">
    <source>
        <dbReference type="ARBA" id="ARBA00022737"/>
    </source>
</evidence>
<keyword evidence="2 3" id="KW-0802">TPR repeat</keyword>
<evidence type="ECO:0000256" key="2">
    <source>
        <dbReference type="ARBA" id="ARBA00022803"/>
    </source>
</evidence>
<dbReference type="Pfam" id="PF25058">
    <property type="entry name" value="ARM_TT21"/>
    <property type="match status" value="2"/>
</dbReference>
<dbReference type="Proteomes" id="UP001197974">
    <property type="component" value="Chromosome"/>
</dbReference>
<evidence type="ECO:0000259" key="4">
    <source>
        <dbReference type="Pfam" id="PF12688"/>
    </source>
</evidence>
<dbReference type="SUPFAM" id="SSF48452">
    <property type="entry name" value="TPR-like"/>
    <property type="match status" value="2"/>
</dbReference>
<dbReference type="Pfam" id="PF12688">
    <property type="entry name" value="TPR_5"/>
    <property type="match status" value="1"/>
</dbReference>
<dbReference type="InterPro" id="IPR041656">
    <property type="entry name" value="TPR_5"/>
</dbReference>
<evidence type="ECO:0000256" key="3">
    <source>
        <dbReference type="PROSITE-ProRule" id="PRU00339"/>
    </source>
</evidence>
<dbReference type="Gene3D" id="1.25.40.10">
    <property type="entry name" value="Tetratricopeptide repeat domain"/>
    <property type="match status" value="3"/>
</dbReference>
<feature type="repeat" description="TPR" evidence="3">
    <location>
        <begin position="201"/>
        <end position="234"/>
    </location>
</feature>
<protein>
    <submittedName>
        <fullName evidence="5">Tetratricopeptide repeat protein</fullName>
    </submittedName>
</protein>
<dbReference type="PANTHER" id="PTHR45586:SF15">
    <property type="entry name" value="TPR REPEAT-CONTAINING PROTEIN YPIA"/>
    <property type="match status" value="1"/>
</dbReference>
<dbReference type="SMART" id="SM00028">
    <property type="entry name" value="TPR"/>
    <property type="match status" value="9"/>
</dbReference>
<evidence type="ECO:0000313" key="6">
    <source>
        <dbReference type="Proteomes" id="UP001197974"/>
    </source>
</evidence>
<dbReference type="Pfam" id="PF13432">
    <property type="entry name" value="TPR_16"/>
    <property type="match status" value="1"/>
</dbReference>
<sequence length="416" mass="49038">MKQRIQEAIKLVEEGQAEQGLKIIEETMPKLDDQTKLQLAEQYYEWGLIEKAVEIVEEITLLYPEEIDISIFLAELYIDIDKEDEAIEILQRVPRHDNRYVQALVLQADLYQMQGLFEVSEKKLKEAKQINNQPIIDFALAELYFHQAYYQKAVPLYEQTIRSFSELNGVLIGQRLAESLSSLGSYNEALNYYRELNSKDPDHLFGYGMTALQAEQFETAIRQFEELQDLDPYFTSLYLQLAKSYEQTGKVNEAQETIEKGLKYDEYNKEMYFFAAKLSIKQQQMQKAIEFLRQAIALDPGYIEAIIMLSKILLQEEMFEEVIESLQEVMKFEEYDPQFDWDLAYAHHQLENYSESSNHYERAYTSFKEDKEFLQEYAFFLLEEGQKARAMQLLKKALRIEPSNVEIEEILRQLDE</sequence>
<gene>
    <name evidence="5" type="ORF">LC087_06220</name>
</gene>
<feature type="domain" description="Tetratrico peptide repeat group 5" evidence="4">
    <location>
        <begin position="150"/>
        <end position="204"/>
    </location>
</feature>
<dbReference type="InterPro" id="IPR051012">
    <property type="entry name" value="CellSynth/LPSAsmb/PSIAsmb"/>
</dbReference>
<accession>A0ABY9JYU3</accession>
<feature type="repeat" description="TPR" evidence="3">
    <location>
        <begin position="269"/>
        <end position="302"/>
    </location>
</feature>
<dbReference type="PANTHER" id="PTHR45586">
    <property type="entry name" value="TPR REPEAT-CONTAINING PROTEIN PA4667"/>
    <property type="match status" value="1"/>
</dbReference>
<keyword evidence="1" id="KW-0677">Repeat</keyword>
<keyword evidence="6" id="KW-1185">Reference proteome</keyword>
<dbReference type="EMBL" id="CP129013">
    <property type="protein sequence ID" value="WLR43727.1"/>
    <property type="molecule type" value="Genomic_DNA"/>
</dbReference>
<name>A0ABY9JYU3_9BACI</name>
<dbReference type="InterPro" id="IPR011990">
    <property type="entry name" value="TPR-like_helical_dom_sf"/>
</dbReference>
<evidence type="ECO:0000313" key="5">
    <source>
        <dbReference type="EMBL" id="WLR43727.1"/>
    </source>
</evidence>